<organism evidence="1 2">
    <name type="scientific">Prosthecobacter dejongeii</name>
    <dbReference type="NCBI Taxonomy" id="48465"/>
    <lineage>
        <taxon>Bacteria</taxon>
        <taxon>Pseudomonadati</taxon>
        <taxon>Verrucomicrobiota</taxon>
        <taxon>Verrucomicrobiia</taxon>
        <taxon>Verrucomicrobiales</taxon>
        <taxon>Verrucomicrobiaceae</taxon>
        <taxon>Prosthecobacter</taxon>
    </lineage>
</organism>
<dbReference type="Proteomes" id="UP000534294">
    <property type="component" value="Unassembled WGS sequence"/>
</dbReference>
<comment type="caution">
    <text evidence="1">The sequence shown here is derived from an EMBL/GenBank/DDBJ whole genome shotgun (WGS) entry which is preliminary data.</text>
</comment>
<dbReference type="AlphaFoldDB" id="A0A7W7YMI0"/>
<keyword evidence="2" id="KW-1185">Reference proteome</keyword>
<protein>
    <submittedName>
        <fullName evidence="1">Uncharacterized protein</fullName>
    </submittedName>
</protein>
<reference evidence="1 2" key="1">
    <citation type="submission" date="2020-08" db="EMBL/GenBank/DDBJ databases">
        <title>Genomic Encyclopedia of Type Strains, Phase IV (KMG-IV): sequencing the most valuable type-strain genomes for metagenomic binning, comparative biology and taxonomic classification.</title>
        <authorList>
            <person name="Goeker M."/>
        </authorList>
    </citation>
    <scope>NUCLEOTIDE SEQUENCE [LARGE SCALE GENOMIC DNA]</scope>
    <source>
        <strain evidence="1 2">DSM 12251</strain>
    </source>
</reference>
<sequence length="59" mass="6598">MPDDLQETLRRTVGDSPSSLPPLKRLEMLWKNALRLRGGVWRTPGSDGTLIRKTVGAPR</sequence>
<proteinExistence type="predicted"/>
<evidence type="ECO:0000313" key="2">
    <source>
        <dbReference type="Proteomes" id="UP000534294"/>
    </source>
</evidence>
<accession>A0A7W7YMI0</accession>
<dbReference type="EMBL" id="JACHIF010000006">
    <property type="protein sequence ID" value="MBB5038804.1"/>
    <property type="molecule type" value="Genomic_DNA"/>
</dbReference>
<evidence type="ECO:0000313" key="1">
    <source>
        <dbReference type="EMBL" id="MBB5038804.1"/>
    </source>
</evidence>
<gene>
    <name evidence="1" type="ORF">HNQ64_003069</name>
</gene>
<dbReference type="RefSeq" id="WP_221305464.1">
    <property type="nucleotide sequence ID" value="NZ_JACHIF010000006.1"/>
</dbReference>
<name>A0A7W7YMI0_9BACT</name>